<evidence type="ECO:0000259" key="10">
    <source>
        <dbReference type="PROSITE" id="PS50885"/>
    </source>
</evidence>
<sequence length="541" mass="59683">MTVRDDAITTPSLKQGRGEQGGAPEYASPGQPLAAFILRPFWLPLLLLLGVGISVLVAVDRNARSAVLVREAQARLTLITTLLRDTADLERGQRGFVITGQQPFLQPYTTTKQILPAHIEALRQLSVTDQQRLSLNRVALLIITWDRQAAIPEIAARREALDAAVRLVSDGSGKRTLDEARQTLNVMQTRENARLSAALESSTLTLRNVRVVTLAGLLLSILLLILTALRAARTVAGNVQDITARARHMAAGQYDDRLPPTPLQELRELGQQFQIMASAVQEREQALIATNTALERSNRELEQFAYVASHDLQEPLRTIGSYTELLSRRYSGQLDERADQYIAFTISATQRLKYLIQDLLAYSRVRQTGRNFSAVETAEVVKQVLDDLQVQLQGAEVQVGPLPTVWGNPELLRHVFLNLIGNALKFRAEGRPTQVKVSAQDDGSCWILQVQDNGIGIEPQYHDRIFGVFQRLHGPGEYEGSGIGLAITRTAVEQQGGRLTLNSVWGQGSTFSFTLPHAPRADLIPAEARPRPDSPEPPHAT</sequence>
<comment type="catalytic activity">
    <reaction evidence="1">
        <text>ATP + protein L-histidine = ADP + protein N-phospho-L-histidine.</text>
        <dbReference type="EC" id="2.7.13.3"/>
    </reaction>
</comment>
<dbReference type="SMART" id="SM00387">
    <property type="entry name" value="HATPase_c"/>
    <property type="match status" value="1"/>
</dbReference>
<dbReference type="SMART" id="SM00388">
    <property type="entry name" value="HisKA"/>
    <property type="match status" value="1"/>
</dbReference>
<evidence type="ECO:0000259" key="9">
    <source>
        <dbReference type="PROSITE" id="PS50109"/>
    </source>
</evidence>
<dbReference type="SMART" id="SM00304">
    <property type="entry name" value="HAMP"/>
    <property type="match status" value="1"/>
</dbReference>
<dbReference type="CDD" id="cd00082">
    <property type="entry name" value="HisKA"/>
    <property type="match status" value="1"/>
</dbReference>
<dbReference type="PRINTS" id="PR00344">
    <property type="entry name" value="BCTRLSENSOR"/>
</dbReference>
<feature type="compositionally biased region" description="Basic and acidic residues" evidence="7">
    <location>
        <begin position="528"/>
        <end position="541"/>
    </location>
</feature>
<dbReference type="Pfam" id="PF05227">
    <property type="entry name" value="CHASE3"/>
    <property type="match status" value="1"/>
</dbReference>
<evidence type="ECO:0000256" key="3">
    <source>
        <dbReference type="ARBA" id="ARBA00012438"/>
    </source>
</evidence>
<dbReference type="RefSeq" id="WP_380005634.1">
    <property type="nucleotide sequence ID" value="NZ_JBHLYR010000011.1"/>
</dbReference>
<comment type="subcellular location">
    <subcellularLocation>
        <location evidence="2">Membrane</location>
    </subcellularLocation>
</comment>
<dbReference type="CDD" id="cd19410">
    <property type="entry name" value="HK9-like_sensor"/>
    <property type="match status" value="1"/>
</dbReference>
<dbReference type="Pfam" id="PF00512">
    <property type="entry name" value="HisKA"/>
    <property type="match status" value="1"/>
</dbReference>
<feature type="domain" description="Histidine kinase" evidence="9">
    <location>
        <begin position="307"/>
        <end position="519"/>
    </location>
</feature>
<dbReference type="InterPro" id="IPR036097">
    <property type="entry name" value="HisK_dim/P_sf"/>
</dbReference>
<keyword evidence="4" id="KW-0597">Phosphoprotein</keyword>
<dbReference type="InterPro" id="IPR004358">
    <property type="entry name" value="Sig_transdc_His_kin-like_C"/>
</dbReference>
<evidence type="ECO:0000256" key="7">
    <source>
        <dbReference type="SAM" id="MobiDB-lite"/>
    </source>
</evidence>
<dbReference type="EC" id="2.7.13.3" evidence="3"/>
<feature type="transmembrane region" description="Helical" evidence="8">
    <location>
        <begin position="41"/>
        <end position="59"/>
    </location>
</feature>
<dbReference type="SUPFAM" id="SSF47384">
    <property type="entry name" value="Homodimeric domain of signal transducing histidine kinase"/>
    <property type="match status" value="1"/>
</dbReference>
<dbReference type="EMBL" id="JBHLYR010000011">
    <property type="protein sequence ID" value="MFB9991068.1"/>
    <property type="molecule type" value="Genomic_DNA"/>
</dbReference>
<evidence type="ECO:0000313" key="11">
    <source>
        <dbReference type="EMBL" id="MFB9991068.1"/>
    </source>
</evidence>
<protein>
    <recommendedName>
        <fullName evidence="3">histidine kinase</fullName>
        <ecNumber evidence="3">2.7.13.3</ecNumber>
    </recommendedName>
</protein>
<dbReference type="PROSITE" id="PS50885">
    <property type="entry name" value="HAMP"/>
    <property type="match status" value="1"/>
</dbReference>
<dbReference type="Pfam" id="PF00672">
    <property type="entry name" value="HAMP"/>
    <property type="match status" value="1"/>
</dbReference>
<feature type="transmembrane region" description="Helical" evidence="8">
    <location>
        <begin position="211"/>
        <end position="232"/>
    </location>
</feature>
<dbReference type="Gene3D" id="1.10.287.130">
    <property type="match status" value="1"/>
</dbReference>
<dbReference type="PANTHER" id="PTHR43304">
    <property type="entry name" value="PHYTOCHROME-LIKE PROTEIN CPH1"/>
    <property type="match status" value="1"/>
</dbReference>
<keyword evidence="8" id="KW-0472">Membrane</keyword>
<keyword evidence="12" id="KW-1185">Reference proteome</keyword>
<organism evidence="11 12">
    <name type="scientific">Deinococcus oregonensis</name>
    <dbReference type="NCBI Taxonomy" id="1805970"/>
    <lineage>
        <taxon>Bacteria</taxon>
        <taxon>Thermotogati</taxon>
        <taxon>Deinococcota</taxon>
        <taxon>Deinococci</taxon>
        <taxon>Deinococcales</taxon>
        <taxon>Deinococcaceae</taxon>
        <taxon>Deinococcus</taxon>
    </lineage>
</organism>
<comment type="caution">
    <text evidence="11">The sequence shown here is derived from an EMBL/GenBank/DDBJ whole genome shotgun (WGS) entry which is preliminary data.</text>
</comment>
<dbReference type="InterPro" id="IPR036890">
    <property type="entry name" value="HATPase_C_sf"/>
</dbReference>
<gene>
    <name evidence="11" type="ORF">ACFFLM_03600</name>
</gene>
<keyword evidence="8" id="KW-1133">Transmembrane helix</keyword>
<feature type="region of interest" description="Disordered" evidence="7">
    <location>
        <begin position="1"/>
        <end position="25"/>
    </location>
</feature>
<dbReference type="Proteomes" id="UP001589733">
    <property type="component" value="Unassembled WGS sequence"/>
</dbReference>
<evidence type="ECO:0000256" key="1">
    <source>
        <dbReference type="ARBA" id="ARBA00000085"/>
    </source>
</evidence>
<dbReference type="InterPro" id="IPR003660">
    <property type="entry name" value="HAMP_dom"/>
</dbReference>
<dbReference type="InterPro" id="IPR003594">
    <property type="entry name" value="HATPase_dom"/>
</dbReference>
<keyword evidence="8" id="KW-0812">Transmembrane</keyword>
<feature type="domain" description="HAMP" evidence="10">
    <location>
        <begin position="233"/>
        <end position="285"/>
    </location>
</feature>
<accession>A0ABV6AU87</accession>
<evidence type="ECO:0000256" key="8">
    <source>
        <dbReference type="SAM" id="Phobius"/>
    </source>
</evidence>
<feature type="region of interest" description="Disordered" evidence="7">
    <location>
        <begin position="521"/>
        <end position="541"/>
    </location>
</feature>
<evidence type="ECO:0000256" key="6">
    <source>
        <dbReference type="ARBA" id="ARBA00022777"/>
    </source>
</evidence>
<evidence type="ECO:0000256" key="5">
    <source>
        <dbReference type="ARBA" id="ARBA00022679"/>
    </source>
</evidence>
<dbReference type="InterPro" id="IPR007891">
    <property type="entry name" value="CHASE3"/>
</dbReference>
<proteinExistence type="predicted"/>
<name>A0ABV6AU87_9DEIO</name>
<dbReference type="InterPro" id="IPR052162">
    <property type="entry name" value="Sensor_kinase/Photoreceptor"/>
</dbReference>
<dbReference type="Pfam" id="PF02518">
    <property type="entry name" value="HATPase_c"/>
    <property type="match status" value="1"/>
</dbReference>
<dbReference type="CDD" id="cd06225">
    <property type="entry name" value="HAMP"/>
    <property type="match status" value="1"/>
</dbReference>
<keyword evidence="6" id="KW-0418">Kinase</keyword>
<dbReference type="InterPro" id="IPR005467">
    <property type="entry name" value="His_kinase_dom"/>
</dbReference>
<evidence type="ECO:0000256" key="4">
    <source>
        <dbReference type="ARBA" id="ARBA00022553"/>
    </source>
</evidence>
<dbReference type="SUPFAM" id="SSF55874">
    <property type="entry name" value="ATPase domain of HSP90 chaperone/DNA topoisomerase II/histidine kinase"/>
    <property type="match status" value="1"/>
</dbReference>
<dbReference type="Gene3D" id="6.10.340.10">
    <property type="match status" value="1"/>
</dbReference>
<keyword evidence="5" id="KW-0808">Transferase</keyword>
<dbReference type="PROSITE" id="PS50109">
    <property type="entry name" value="HIS_KIN"/>
    <property type="match status" value="1"/>
</dbReference>
<evidence type="ECO:0000313" key="12">
    <source>
        <dbReference type="Proteomes" id="UP001589733"/>
    </source>
</evidence>
<reference evidence="11 12" key="1">
    <citation type="submission" date="2024-09" db="EMBL/GenBank/DDBJ databases">
        <authorList>
            <person name="Sun Q."/>
            <person name="Mori K."/>
        </authorList>
    </citation>
    <scope>NUCLEOTIDE SEQUENCE [LARGE SCALE GENOMIC DNA]</scope>
    <source>
        <strain evidence="11 12">JCM 13503</strain>
    </source>
</reference>
<evidence type="ECO:0000256" key="2">
    <source>
        <dbReference type="ARBA" id="ARBA00004370"/>
    </source>
</evidence>
<dbReference type="InterPro" id="IPR003661">
    <property type="entry name" value="HisK_dim/P_dom"/>
</dbReference>
<dbReference type="PANTHER" id="PTHR43304:SF1">
    <property type="entry name" value="PAC DOMAIN-CONTAINING PROTEIN"/>
    <property type="match status" value="1"/>
</dbReference>
<dbReference type="Gene3D" id="3.30.565.10">
    <property type="entry name" value="Histidine kinase-like ATPase, C-terminal domain"/>
    <property type="match status" value="1"/>
</dbReference>